<evidence type="ECO:0000256" key="1">
    <source>
        <dbReference type="SAM" id="MobiDB-lite"/>
    </source>
</evidence>
<dbReference type="Proteomes" id="UP001054945">
    <property type="component" value="Unassembled WGS sequence"/>
</dbReference>
<dbReference type="AlphaFoldDB" id="A0AAV4XG98"/>
<protein>
    <submittedName>
        <fullName evidence="3">Transmembrane protein 94</fullName>
    </submittedName>
</protein>
<proteinExistence type="predicted"/>
<keyword evidence="2 3" id="KW-0812">Transmembrane</keyword>
<keyword evidence="4" id="KW-1185">Reference proteome</keyword>
<feature type="transmembrane region" description="Helical" evidence="2">
    <location>
        <begin position="225"/>
        <end position="250"/>
    </location>
</feature>
<evidence type="ECO:0000313" key="4">
    <source>
        <dbReference type="Proteomes" id="UP001054945"/>
    </source>
</evidence>
<gene>
    <name evidence="3" type="primary">Tmem94</name>
    <name evidence="3" type="ORF">CEXT_781751</name>
</gene>
<dbReference type="EMBL" id="BPLR01017727">
    <property type="protein sequence ID" value="GIY93986.1"/>
    <property type="molecule type" value="Genomic_DNA"/>
</dbReference>
<feature type="transmembrane region" description="Helical" evidence="2">
    <location>
        <begin position="25"/>
        <end position="44"/>
    </location>
</feature>
<keyword evidence="2" id="KW-0472">Membrane</keyword>
<evidence type="ECO:0000256" key="2">
    <source>
        <dbReference type="SAM" id="Phobius"/>
    </source>
</evidence>
<evidence type="ECO:0000313" key="3">
    <source>
        <dbReference type="EMBL" id="GIY93986.1"/>
    </source>
</evidence>
<name>A0AAV4XG98_CAEEX</name>
<feature type="transmembrane region" description="Helical" evidence="2">
    <location>
        <begin position="186"/>
        <end position="205"/>
    </location>
</feature>
<dbReference type="PANTHER" id="PTHR13219:SF6">
    <property type="entry name" value="TRANSMEMBRANE PROTEIN 94"/>
    <property type="match status" value="1"/>
</dbReference>
<feature type="compositionally biased region" description="Polar residues" evidence="1">
    <location>
        <begin position="315"/>
        <end position="326"/>
    </location>
</feature>
<reference evidence="3 4" key="1">
    <citation type="submission" date="2021-06" db="EMBL/GenBank/DDBJ databases">
        <title>Caerostris extrusa draft genome.</title>
        <authorList>
            <person name="Kono N."/>
            <person name="Arakawa K."/>
        </authorList>
    </citation>
    <scope>NUCLEOTIDE SEQUENCE [LARGE SCALE GENOMIC DNA]</scope>
</reference>
<feature type="region of interest" description="Disordered" evidence="1">
    <location>
        <begin position="315"/>
        <end position="341"/>
    </location>
</feature>
<accession>A0AAV4XG98</accession>
<keyword evidence="2" id="KW-1133">Transmembrane helix</keyword>
<sequence length="632" mass="72123">MTIATFLLLMYQIYGDHNFRVKSIAVEIFFLVLFLCFNVVIVGWDSRLRHTEMLSRIKSALKFFKEHENLNLRYDQNYNLHTPHRGDVILMRPGHAAPGHCTLFNKDKSAHEYLKRGQVFAPIDEDLTENFTSPRLRKPACATKFVMNETPFISGIGLALDNALKRPVTVFHKEYHAIVFYYIERITLPTALLIVLCIGCLRGMYFDASSDDWTEHLFLRPVLVALPFVPVALPICWILLNAVGNAYLLAIVNSKHCLRLCCSLLFGKDGHLWRSANLLQVLGSVTALCCVDKKGILSWPNPTAEKVFFLKSPKSKSNSEASTHTCTESEDVNSETPDSCSNEEVIETKKLTKLHKRLDVKDHMYHPGSQVEVLDLTHNLHSPFGIQFDDQWKYYADNLKPLEEGKVSERITKTSPTTPRFRYLTQYLQSQSSRTLYKFSDHIACESLYNESAVPVVNKRCLCELAKQIGFTDSVVDFYDLVQQLGIFRHVHPEIVQRGKLARSLNFPRLKMPFPNMTCAIVKDLHRSNQLFSQGTADLILDACNEYWDGNDIRVLTESDRSSLTAHCMGYAYSPLNNNFLTKDFSDMYIELPTEGYHLFSSLEITTSSPRSWDPPFCIEGCSHPFSKSLPE</sequence>
<dbReference type="InterPro" id="IPR039720">
    <property type="entry name" value="TMEM94"/>
</dbReference>
<dbReference type="PANTHER" id="PTHR13219">
    <property type="entry name" value="TRANSMEMBRANE PROTEIN 94"/>
    <property type="match status" value="1"/>
</dbReference>
<comment type="caution">
    <text evidence="3">The sequence shown here is derived from an EMBL/GenBank/DDBJ whole genome shotgun (WGS) entry which is preliminary data.</text>
</comment>
<organism evidence="3 4">
    <name type="scientific">Caerostris extrusa</name>
    <name type="common">Bark spider</name>
    <name type="synonym">Caerostris bankana</name>
    <dbReference type="NCBI Taxonomy" id="172846"/>
    <lineage>
        <taxon>Eukaryota</taxon>
        <taxon>Metazoa</taxon>
        <taxon>Ecdysozoa</taxon>
        <taxon>Arthropoda</taxon>
        <taxon>Chelicerata</taxon>
        <taxon>Arachnida</taxon>
        <taxon>Araneae</taxon>
        <taxon>Araneomorphae</taxon>
        <taxon>Entelegynae</taxon>
        <taxon>Araneoidea</taxon>
        <taxon>Araneidae</taxon>
        <taxon>Caerostris</taxon>
    </lineage>
</organism>